<dbReference type="GO" id="GO:0003677">
    <property type="term" value="F:DNA binding"/>
    <property type="evidence" value="ECO:0007669"/>
    <property type="project" value="UniProtKB-KW"/>
</dbReference>
<dbReference type="PROSITE" id="PS51078">
    <property type="entry name" value="ICLR_ED"/>
    <property type="match status" value="1"/>
</dbReference>
<keyword evidence="1" id="KW-0805">Transcription regulation</keyword>
<name>A0A3S4BIS9_9BRAD</name>
<dbReference type="InterPro" id="IPR029016">
    <property type="entry name" value="GAF-like_dom_sf"/>
</dbReference>
<protein>
    <submittedName>
        <fullName evidence="6">Helix-turn-helix domain-containing protein</fullName>
    </submittedName>
    <submittedName>
        <fullName evidence="7">Pca regulon regulatory protein</fullName>
    </submittedName>
</protein>
<dbReference type="PANTHER" id="PTHR30136:SF34">
    <property type="entry name" value="TRANSCRIPTIONAL REGULATOR"/>
    <property type="match status" value="1"/>
</dbReference>
<dbReference type="Gene3D" id="3.30.450.40">
    <property type="match status" value="1"/>
</dbReference>
<evidence type="ECO:0000259" key="4">
    <source>
        <dbReference type="PROSITE" id="PS51077"/>
    </source>
</evidence>
<dbReference type="InterPro" id="IPR014757">
    <property type="entry name" value="Tscrpt_reg_IclR_C"/>
</dbReference>
<feature type="domain" description="HTH iclR-type" evidence="4">
    <location>
        <begin position="10"/>
        <end position="77"/>
    </location>
</feature>
<dbReference type="Proteomes" id="UP000289200">
    <property type="component" value="Unassembled WGS sequence"/>
</dbReference>
<gene>
    <name evidence="7" type="primary">pcaR_5</name>
    <name evidence="6" type="ORF">GJ689_22020</name>
    <name evidence="7" type="ORF">RHODGE_RHODGE_04164</name>
</gene>
<dbReference type="SUPFAM" id="SSF55781">
    <property type="entry name" value="GAF domain-like"/>
    <property type="match status" value="1"/>
</dbReference>
<dbReference type="Gene3D" id="1.10.10.10">
    <property type="entry name" value="Winged helix-like DNA-binding domain superfamily/Winged helix DNA-binding domain"/>
    <property type="match status" value="1"/>
</dbReference>
<organism evidence="7 8">
    <name type="scientific">Rhodoplanes serenus</name>
    <dbReference type="NCBI Taxonomy" id="200615"/>
    <lineage>
        <taxon>Bacteria</taxon>
        <taxon>Pseudomonadati</taxon>
        <taxon>Pseudomonadota</taxon>
        <taxon>Alphaproteobacteria</taxon>
        <taxon>Hyphomicrobiales</taxon>
        <taxon>Nitrobacteraceae</taxon>
        <taxon>Rhodoplanes</taxon>
    </lineage>
</organism>
<evidence type="ECO:0000259" key="5">
    <source>
        <dbReference type="PROSITE" id="PS51078"/>
    </source>
</evidence>
<dbReference type="GO" id="GO:0045892">
    <property type="term" value="P:negative regulation of DNA-templated transcription"/>
    <property type="evidence" value="ECO:0007669"/>
    <property type="project" value="TreeGrafter"/>
</dbReference>
<dbReference type="PROSITE" id="PS51077">
    <property type="entry name" value="HTH_ICLR"/>
    <property type="match status" value="1"/>
</dbReference>
<dbReference type="AlphaFoldDB" id="A0A3S4BIS9"/>
<evidence type="ECO:0000313" key="8">
    <source>
        <dbReference type="Proteomes" id="UP000289200"/>
    </source>
</evidence>
<reference evidence="8" key="1">
    <citation type="submission" date="2018-10" db="EMBL/GenBank/DDBJ databases">
        <authorList>
            <person name="Peiro R."/>
            <person name="Begona"/>
            <person name="Cbmso G."/>
            <person name="Lopez M."/>
            <person name="Gonzalez S."/>
            <person name="Sacristan E."/>
            <person name="Castillo E."/>
        </authorList>
    </citation>
    <scope>NUCLEOTIDE SEQUENCE [LARGE SCALE GENOMIC DNA]</scope>
</reference>
<dbReference type="OrthoDB" id="9807558at2"/>
<dbReference type="EMBL" id="UWOC01000183">
    <property type="protein sequence ID" value="VCU10960.1"/>
    <property type="molecule type" value="Genomic_DNA"/>
</dbReference>
<evidence type="ECO:0000313" key="9">
    <source>
        <dbReference type="Proteomes" id="UP000438991"/>
    </source>
</evidence>
<sequence length="253" mass="27120">MATAESETFVRALARGLRVVEVLGQGAPRQTVAAIAEAAGLPRSVAKRFVMTLTELGYTASDGKHFWLTPKVLTLGLSYLYALPFWRHAQQAVEELSADIKQSCAMSVLDGHDIVYVVRVPTYRILRAGPTLGSRLPAHAVSMGRVLLAAAPPAALDAYLTSAPIRRLTHATVTEPDRLRAAVEAVRTTGVAWVDAELDEAICGLAVPVRDPDGTVVAALNVSLPSGTFSEARARREFLALLRQTAARIRAAM</sequence>
<dbReference type="Proteomes" id="UP000438991">
    <property type="component" value="Unassembled WGS sequence"/>
</dbReference>
<dbReference type="InterPro" id="IPR005471">
    <property type="entry name" value="Tscrpt_reg_IclR_N"/>
</dbReference>
<dbReference type="InterPro" id="IPR036388">
    <property type="entry name" value="WH-like_DNA-bd_sf"/>
</dbReference>
<dbReference type="InterPro" id="IPR050707">
    <property type="entry name" value="HTH_MetabolicPath_Reg"/>
</dbReference>
<proteinExistence type="predicted"/>
<keyword evidence="2" id="KW-0238">DNA-binding</keyword>
<keyword evidence="3" id="KW-0804">Transcription</keyword>
<dbReference type="InterPro" id="IPR036390">
    <property type="entry name" value="WH_DNA-bd_sf"/>
</dbReference>
<keyword evidence="8" id="KW-1185">Reference proteome</keyword>
<dbReference type="GO" id="GO:0003700">
    <property type="term" value="F:DNA-binding transcription factor activity"/>
    <property type="evidence" value="ECO:0007669"/>
    <property type="project" value="TreeGrafter"/>
</dbReference>
<reference evidence="6 9" key="3">
    <citation type="submission" date="2019-11" db="EMBL/GenBank/DDBJ databases">
        <title>Whole-genome sequence of Rhodoplanes serenus DSM 18633, type strain.</title>
        <authorList>
            <person name="Kyndt J.A."/>
            <person name="Meyer T.E."/>
        </authorList>
    </citation>
    <scope>NUCLEOTIDE SEQUENCE [LARGE SCALE GENOMIC DNA]</scope>
    <source>
        <strain evidence="6 9">DSM 18633</strain>
    </source>
</reference>
<dbReference type="Pfam" id="PF09339">
    <property type="entry name" value="HTH_IclR"/>
    <property type="match status" value="1"/>
</dbReference>
<accession>A0A3S4BIS9</accession>
<evidence type="ECO:0000313" key="6">
    <source>
        <dbReference type="EMBL" id="MTW18879.1"/>
    </source>
</evidence>
<dbReference type="SMART" id="SM00346">
    <property type="entry name" value="HTH_ICLR"/>
    <property type="match status" value="1"/>
</dbReference>
<reference evidence="7" key="2">
    <citation type="submission" date="2018-10" db="EMBL/GenBank/DDBJ databases">
        <authorList>
            <person name="Peiro R."/>
            <person name="Begona"/>
            <person name="Cbmso G."/>
            <person name="Lopez M."/>
            <person name="Gonzalez S."/>
            <person name="Sacristan E."/>
            <person name="Castillo E."/>
        </authorList>
    </citation>
    <scope>NUCLEOTIDE SEQUENCE</scope>
    <source>
        <strain evidence="7">Rhod_genome</strain>
    </source>
</reference>
<feature type="domain" description="IclR-ED" evidence="5">
    <location>
        <begin position="71"/>
        <end position="253"/>
    </location>
</feature>
<evidence type="ECO:0000256" key="3">
    <source>
        <dbReference type="ARBA" id="ARBA00023163"/>
    </source>
</evidence>
<dbReference type="RefSeq" id="WP_129610999.1">
    <property type="nucleotide sequence ID" value="NZ_UWOC01000183.1"/>
</dbReference>
<dbReference type="Pfam" id="PF01614">
    <property type="entry name" value="IclR_C"/>
    <property type="match status" value="1"/>
</dbReference>
<dbReference type="EMBL" id="WNKV01000021">
    <property type="protein sequence ID" value="MTW18879.1"/>
    <property type="molecule type" value="Genomic_DNA"/>
</dbReference>
<comment type="caution">
    <text evidence="7">The sequence shown here is derived from an EMBL/GenBank/DDBJ whole genome shotgun (WGS) entry which is preliminary data.</text>
</comment>
<evidence type="ECO:0000256" key="2">
    <source>
        <dbReference type="ARBA" id="ARBA00023125"/>
    </source>
</evidence>
<dbReference type="SUPFAM" id="SSF46785">
    <property type="entry name" value="Winged helix' DNA-binding domain"/>
    <property type="match status" value="1"/>
</dbReference>
<evidence type="ECO:0000256" key="1">
    <source>
        <dbReference type="ARBA" id="ARBA00023015"/>
    </source>
</evidence>
<dbReference type="PANTHER" id="PTHR30136">
    <property type="entry name" value="HELIX-TURN-HELIX TRANSCRIPTIONAL REGULATOR, ICLR FAMILY"/>
    <property type="match status" value="1"/>
</dbReference>
<evidence type="ECO:0000313" key="7">
    <source>
        <dbReference type="EMBL" id="VCU10960.1"/>
    </source>
</evidence>